<evidence type="ECO:0000256" key="1">
    <source>
        <dbReference type="SAM" id="MobiDB-lite"/>
    </source>
</evidence>
<comment type="caution">
    <text evidence="2">The sequence shown here is derived from an EMBL/GenBank/DDBJ whole genome shotgun (WGS) entry which is preliminary data.</text>
</comment>
<evidence type="ECO:0000313" key="3">
    <source>
        <dbReference type="Proteomes" id="UP000608420"/>
    </source>
</evidence>
<protein>
    <recommendedName>
        <fullName evidence="4">PepSY domain-containing protein</fullName>
    </recommendedName>
</protein>
<reference evidence="3" key="1">
    <citation type="journal article" date="2019" name="Int. J. Syst. Evol. Microbiol.">
        <title>The Global Catalogue of Microorganisms (GCM) 10K type strain sequencing project: providing services to taxonomists for standard genome sequencing and annotation.</title>
        <authorList>
            <consortium name="The Broad Institute Genomics Platform"/>
            <consortium name="The Broad Institute Genome Sequencing Center for Infectious Disease"/>
            <person name="Wu L."/>
            <person name="Ma J."/>
        </authorList>
    </citation>
    <scope>NUCLEOTIDE SEQUENCE [LARGE SCALE GENOMIC DNA]</scope>
    <source>
        <strain evidence="3">CGMCC 1.15420</strain>
    </source>
</reference>
<keyword evidence="3" id="KW-1185">Reference proteome</keyword>
<dbReference type="Proteomes" id="UP000608420">
    <property type="component" value="Unassembled WGS sequence"/>
</dbReference>
<proteinExistence type="predicted"/>
<evidence type="ECO:0008006" key="4">
    <source>
        <dbReference type="Google" id="ProtNLM"/>
    </source>
</evidence>
<dbReference type="EMBL" id="BMIW01000036">
    <property type="protein sequence ID" value="GGG13371.1"/>
    <property type="molecule type" value="Genomic_DNA"/>
</dbReference>
<name>A0ABQ1W4J2_9BACL</name>
<evidence type="ECO:0000313" key="2">
    <source>
        <dbReference type="EMBL" id="GGG13371.1"/>
    </source>
</evidence>
<feature type="region of interest" description="Disordered" evidence="1">
    <location>
        <begin position="1"/>
        <end position="23"/>
    </location>
</feature>
<organism evidence="2 3">
    <name type="scientific">Paenibacillus aceti</name>
    <dbReference type="NCBI Taxonomy" id="1820010"/>
    <lineage>
        <taxon>Bacteria</taxon>
        <taxon>Bacillati</taxon>
        <taxon>Bacillota</taxon>
        <taxon>Bacilli</taxon>
        <taxon>Bacillales</taxon>
        <taxon>Paenibacillaceae</taxon>
        <taxon>Paenibacillus</taxon>
    </lineage>
</organism>
<sequence>MDFSNHHGRIQAEIEDERGQTNSKLQGTAALKQLEAILPKLEVEKTTAKKDAIARTMSAFKLADNYREFELEIRFPDGDKITFKSNK</sequence>
<accession>A0ABQ1W4J2</accession>
<gene>
    <name evidence="2" type="ORF">GCM10010913_38920</name>
</gene>
<dbReference type="InterPro" id="IPR025623">
    <property type="entry name" value="YusW"/>
</dbReference>
<dbReference type="Pfam" id="PF14039">
    <property type="entry name" value="YusW"/>
    <property type="match status" value="1"/>
</dbReference>